<evidence type="ECO:0000259" key="3">
    <source>
        <dbReference type="Pfam" id="PF02221"/>
    </source>
</evidence>
<evidence type="ECO:0000313" key="4">
    <source>
        <dbReference type="EMBL" id="CAI2165231.1"/>
    </source>
</evidence>
<dbReference type="EMBL" id="CAMKVN010000208">
    <property type="protein sequence ID" value="CAI2165231.1"/>
    <property type="molecule type" value="Genomic_DNA"/>
</dbReference>
<dbReference type="InterPro" id="IPR014756">
    <property type="entry name" value="Ig_E-set"/>
</dbReference>
<dbReference type="Gene3D" id="2.70.220.10">
    <property type="entry name" value="Ganglioside GM2 activator"/>
    <property type="match status" value="1"/>
</dbReference>
<accession>A0A9W4WIZ7</accession>
<feature type="domain" description="MD-2-related lipid-recognition" evidence="3">
    <location>
        <begin position="12"/>
        <end position="119"/>
    </location>
</feature>
<dbReference type="InterPro" id="IPR036846">
    <property type="entry name" value="GM2-AP_sf"/>
</dbReference>
<reference evidence="4" key="1">
    <citation type="submission" date="2022-08" db="EMBL/GenBank/DDBJ databases">
        <authorList>
            <person name="Kallberg Y."/>
            <person name="Tangrot J."/>
            <person name="Rosling A."/>
        </authorList>
    </citation>
    <scope>NUCLEOTIDE SEQUENCE</scope>
    <source>
        <strain evidence="4">Wild A</strain>
    </source>
</reference>
<gene>
    <name evidence="4" type="ORF">FWILDA_LOCUS1969</name>
</gene>
<sequence>MDLQKRVDSLADFKLCKGNNYPITLTSMSISPNPLVAGQNITVRMVGKTTVVIEKGALMRIYHDPKGKFEHEADFCKLFVEPSGSMCPVEKGNLDFTATWLIEQDPSGPKNIITSLYTKSTSK</sequence>
<protein>
    <recommendedName>
        <fullName evidence="1">Phosphatidylglycerol/phosphatidylinositol transfer protein</fullName>
    </recommendedName>
</protein>
<dbReference type="Proteomes" id="UP001153678">
    <property type="component" value="Unassembled WGS sequence"/>
</dbReference>
<keyword evidence="5" id="KW-1185">Reference proteome</keyword>
<evidence type="ECO:0000256" key="1">
    <source>
        <dbReference type="ARBA" id="ARBA00016056"/>
    </source>
</evidence>
<evidence type="ECO:0000256" key="2">
    <source>
        <dbReference type="ARBA" id="ARBA00022729"/>
    </source>
</evidence>
<dbReference type="OrthoDB" id="6409159at2759"/>
<dbReference type="Pfam" id="PF02221">
    <property type="entry name" value="E1_DerP2_DerF2"/>
    <property type="match status" value="1"/>
</dbReference>
<name>A0A9W4WIZ7_9GLOM</name>
<dbReference type="SUPFAM" id="SSF81296">
    <property type="entry name" value="E set domains"/>
    <property type="match status" value="1"/>
</dbReference>
<proteinExistence type="predicted"/>
<dbReference type="AlphaFoldDB" id="A0A9W4WIZ7"/>
<organism evidence="4 5">
    <name type="scientific">Funneliformis geosporum</name>
    <dbReference type="NCBI Taxonomy" id="1117311"/>
    <lineage>
        <taxon>Eukaryota</taxon>
        <taxon>Fungi</taxon>
        <taxon>Fungi incertae sedis</taxon>
        <taxon>Mucoromycota</taxon>
        <taxon>Glomeromycotina</taxon>
        <taxon>Glomeromycetes</taxon>
        <taxon>Glomerales</taxon>
        <taxon>Glomeraceae</taxon>
        <taxon>Funneliformis</taxon>
    </lineage>
</organism>
<dbReference type="InterPro" id="IPR003172">
    <property type="entry name" value="ML_dom"/>
</dbReference>
<keyword evidence="2" id="KW-0732">Signal</keyword>
<evidence type="ECO:0000313" key="5">
    <source>
        <dbReference type="Proteomes" id="UP001153678"/>
    </source>
</evidence>
<comment type="caution">
    <text evidence="4">The sequence shown here is derived from an EMBL/GenBank/DDBJ whole genome shotgun (WGS) entry which is preliminary data.</text>
</comment>